<accession>A0ACC1HST7</accession>
<name>A0ACC1HST7_9FUNG</name>
<evidence type="ECO:0000313" key="1">
    <source>
        <dbReference type="EMBL" id="KAJ1678828.1"/>
    </source>
</evidence>
<comment type="caution">
    <text evidence="1">The sequence shown here is derived from an EMBL/GenBank/DDBJ whole genome shotgun (WGS) entry which is preliminary data.</text>
</comment>
<gene>
    <name evidence="1" type="primary">MYO2_5</name>
    <name evidence="1" type="ORF">EV182_003275</name>
</gene>
<proteinExistence type="predicted"/>
<feature type="non-terminal residue" evidence="1">
    <location>
        <position position="1"/>
    </location>
</feature>
<sequence length="969" mass="109062">FIDKLYHQFNREPPTTTWSKATIARNKLLELQQQSKPNPGKPDLSLVSSFFSKPRFSNEAFTIKHYACDVTYESEGFLEKNRDTVPDEIMELLRKSSFPLISELVDVSALDQQKPPGGPSAPSSSTTASSTSHTLTGTLTGSAPKFSRLASVRAMFEGNGDPATTSTTGTGGKPTAAELHSGTTGKAPGAHPRKQAPTLAMVFKHSLNQLMDTLAATDMHYIRCVKPNSAKEAWGFEPDLVLNQLRSCGVIETIRISKAGYPSRMPIRAFNERYEILIPEDERVLVRGQRQKDPPGPAEECAARAQRHQSVIIDGTAWTRFNTRKSVFTDQSEDGADAGVKSKDTVPRDAEDPVTSPSAPTSPEVSQDERDLCVQIVERTIKDKDKYQIGISKIFFRAGQWAVLEQLRTELLTKSVVVLQKYIRSYQARRKLEEYRKAVILIQEWYRRHRICKQILNLGRQRIAVRQIEHAWLGFAQRRRYLAARQAFIKMQAVTKGVLDRRVFNERRAKFEAERLRRIEEMKEEERRMLEVQKAAEEAERQEELEKAAIEEEKKKKEKEELEKIERRAIEAATPEMAADTTGSNTKERPVDTGGGSEYVQDTRTGQDSHNKDERARVAKAEAREIMASVVDALKRQAEANMSTVMPMPSHPEKLPSPVSMRTVAESPVKEPPPPPDDLPAQEITSDSGNSRTSREQSSRPKQRVVFAEGHMEYLHAMQVEEDERNRKKLVQQQRIQASQERRELERRAAEAEAELEELLKLKELRRNGSIEMLSSQRPLWEHDKTLAAGDQKFTPRKSNISASRLRQPSSGRSGILEETAPIPRSYTEGKIKLPSIVRFSMVEESSTALSRIPSPPSHVANRRRVMEEARQNLLRAGASPTRDEFGVPSSMDSRLMSGLVHGGDKNGLYRDRSQSDLARLSTSSLLAPKTSLTKQRPKDQGLDHGWDTRAPKRYSLRPPAQGDGSSPK</sequence>
<keyword evidence="2" id="KW-1185">Reference proteome</keyword>
<dbReference type="Proteomes" id="UP001145114">
    <property type="component" value="Unassembled WGS sequence"/>
</dbReference>
<feature type="non-terminal residue" evidence="1">
    <location>
        <position position="969"/>
    </location>
</feature>
<protein>
    <submittedName>
        <fullName evidence="1">Myosin type-2 heavy chain 1</fullName>
    </submittedName>
</protein>
<evidence type="ECO:0000313" key="2">
    <source>
        <dbReference type="Proteomes" id="UP001145114"/>
    </source>
</evidence>
<organism evidence="1 2">
    <name type="scientific">Spiromyces aspiralis</name>
    <dbReference type="NCBI Taxonomy" id="68401"/>
    <lineage>
        <taxon>Eukaryota</taxon>
        <taxon>Fungi</taxon>
        <taxon>Fungi incertae sedis</taxon>
        <taxon>Zoopagomycota</taxon>
        <taxon>Kickxellomycotina</taxon>
        <taxon>Kickxellomycetes</taxon>
        <taxon>Kickxellales</taxon>
        <taxon>Kickxellaceae</taxon>
        <taxon>Spiromyces</taxon>
    </lineage>
</organism>
<reference evidence="1" key="1">
    <citation type="submission" date="2022-06" db="EMBL/GenBank/DDBJ databases">
        <title>Phylogenomic reconstructions and comparative analyses of Kickxellomycotina fungi.</title>
        <authorList>
            <person name="Reynolds N.K."/>
            <person name="Stajich J.E."/>
            <person name="Barry K."/>
            <person name="Grigoriev I.V."/>
            <person name="Crous P."/>
            <person name="Smith M.E."/>
        </authorList>
    </citation>
    <scope>NUCLEOTIDE SEQUENCE</scope>
    <source>
        <strain evidence="1">RSA 2271</strain>
    </source>
</reference>
<dbReference type="EMBL" id="JAMZIH010000824">
    <property type="protein sequence ID" value="KAJ1678828.1"/>
    <property type="molecule type" value="Genomic_DNA"/>
</dbReference>